<name>A0A8H3ATE3_9AGAM</name>
<evidence type="ECO:0000313" key="1">
    <source>
        <dbReference type="EMBL" id="CAE6439208.1"/>
    </source>
</evidence>
<proteinExistence type="predicted"/>
<dbReference type="Proteomes" id="UP000663853">
    <property type="component" value="Unassembled WGS sequence"/>
</dbReference>
<sequence length="221" mass="25424">MTTPIPLSRYPTMIQSYSTLLCDDERTRLMNDIKFGLQSRIAATVPQELAYRINDLLWHSDINPSLGHFIEEKIKMALVEVFSKRSSQAQNSISGSAKPLEELKNSLPRIFIDLMAQAGVVYDPRFNIQERLNQPEQISTVPKIIKQKSIDQPQFSRPSKYVAPEMDFNASKMALREVAMERIAATRDTLVHWSSLVRGAMEWRLYLWGLFLTRHAPVHNH</sequence>
<dbReference type="EMBL" id="CAJMXA010000673">
    <property type="protein sequence ID" value="CAE6439208.1"/>
    <property type="molecule type" value="Genomic_DNA"/>
</dbReference>
<organism evidence="1 2">
    <name type="scientific">Rhizoctonia solani</name>
    <dbReference type="NCBI Taxonomy" id="456999"/>
    <lineage>
        <taxon>Eukaryota</taxon>
        <taxon>Fungi</taxon>
        <taxon>Dikarya</taxon>
        <taxon>Basidiomycota</taxon>
        <taxon>Agaricomycotina</taxon>
        <taxon>Agaricomycetes</taxon>
        <taxon>Cantharellales</taxon>
        <taxon>Ceratobasidiaceae</taxon>
        <taxon>Rhizoctonia</taxon>
    </lineage>
</organism>
<reference evidence="1" key="1">
    <citation type="submission" date="2021-01" db="EMBL/GenBank/DDBJ databases">
        <authorList>
            <person name="Kaushik A."/>
        </authorList>
    </citation>
    <scope>NUCLEOTIDE SEQUENCE</scope>
    <source>
        <strain evidence="1">AG6-10EEA</strain>
    </source>
</reference>
<comment type="caution">
    <text evidence="1">The sequence shown here is derived from an EMBL/GenBank/DDBJ whole genome shotgun (WGS) entry which is preliminary data.</text>
</comment>
<gene>
    <name evidence="1" type="ORF">RDB_LOCUS34577</name>
</gene>
<dbReference type="AlphaFoldDB" id="A0A8H3ATE3"/>
<protein>
    <submittedName>
        <fullName evidence="1">Uncharacterized protein</fullName>
    </submittedName>
</protein>
<accession>A0A8H3ATE3</accession>
<evidence type="ECO:0000313" key="2">
    <source>
        <dbReference type="Proteomes" id="UP000663853"/>
    </source>
</evidence>